<keyword evidence="2" id="KW-0053">Apoptosis</keyword>
<dbReference type="Gene3D" id="1.10.437.10">
    <property type="entry name" value="Blc2-like"/>
    <property type="match status" value="1"/>
</dbReference>
<feature type="domain" description="Bcl-2 Bcl-2 homology region 1-3" evidence="3">
    <location>
        <begin position="76"/>
        <end position="174"/>
    </location>
</feature>
<dbReference type="GO" id="GO:0051400">
    <property type="term" value="F:BH domain binding"/>
    <property type="evidence" value="ECO:0007669"/>
    <property type="project" value="TreeGrafter"/>
</dbReference>
<dbReference type="GO" id="GO:0001836">
    <property type="term" value="P:release of cytochrome c from mitochondria"/>
    <property type="evidence" value="ECO:0007669"/>
    <property type="project" value="TreeGrafter"/>
</dbReference>
<dbReference type="InterPro" id="IPR002475">
    <property type="entry name" value="Bcl2-like"/>
</dbReference>
<comment type="similarity">
    <text evidence="1">Belongs to the Bcl-2 family.</text>
</comment>
<dbReference type="AlphaFoldDB" id="A0A2D3E532"/>
<evidence type="ECO:0000256" key="2">
    <source>
        <dbReference type="ARBA" id="ARBA00022703"/>
    </source>
</evidence>
<organism evidence="4">
    <name type="scientific">Chondrosia reniformis</name>
    <name type="common">Kidney sponge</name>
    <dbReference type="NCBI Taxonomy" id="68574"/>
    <lineage>
        <taxon>Eukaryota</taxon>
        <taxon>Metazoa</taxon>
        <taxon>Porifera</taxon>
        <taxon>Demospongiae</taxon>
        <taxon>Verongimorpha</taxon>
        <taxon>Chondrillida</taxon>
        <taxon>Chondrillidae</taxon>
        <taxon>Chondrosia</taxon>
    </lineage>
</organism>
<proteinExistence type="evidence at transcript level"/>
<sequence length="224" mass="25066">MANVSGELPSSGQAPKLTLNDTSNLSALIVVTFLKDILEEHYYEGLVKGITDQKRFRELTERENIRNMVQKVTGKLKAIMAKFPESNVTSVRQRCSRLDIHQANASAKYHVTAQHLFHDGITWGRLALFYSFTASFCVYVAESQMEDLVDSTIEWCLALQHSRLDPWILQSHGWDGFVEYADKALGEKPRVNEDDETHFHFSGKLVAAAAVIGAAALASFFGSR</sequence>
<dbReference type="GO" id="GO:0097192">
    <property type="term" value="P:extrinsic apoptotic signaling pathway in absence of ligand"/>
    <property type="evidence" value="ECO:0007669"/>
    <property type="project" value="TreeGrafter"/>
</dbReference>
<dbReference type="PRINTS" id="PR01862">
    <property type="entry name" value="BCL2FAMILY"/>
</dbReference>
<dbReference type="InterPro" id="IPR026298">
    <property type="entry name" value="Bcl-2_fam"/>
</dbReference>
<evidence type="ECO:0000313" key="4">
    <source>
        <dbReference type="EMBL" id="ATU32596.1"/>
    </source>
</evidence>
<evidence type="ECO:0000259" key="3">
    <source>
        <dbReference type="SMART" id="SM00337"/>
    </source>
</evidence>
<reference evidence="4" key="1">
    <citation type="journal article" date="2017" name="J. Exp. Biol.">
        <title>Silica-induced fibrosis: an ancient response from the early metazoans.</title>
        <authorList>
            <person name="Pozzolini M."/>
            <person name="Scarfi S."/>
            <person name="Gallus L."/>
            <person name="Ferrando S."/>
            <person name="Cerrano C."/>
            <person name="Giovine M."/>
        </authorList>
    </citation>
    <scope>NUCLEOTIDE SEQUENCE</scope>
</reference>
<dbReference type="PROSITE" id="PS50062">
    <property type="entry name" value="BCL2_FAMILY"/>
    <property type="match status" value="1"/>
</dbReference>
<dbReference type="Pfam" id="PF00452">
    <property type="entry name" value="Bcl-2"/>
    <property type="match status" value="1"/>
</dbReference>
<dbReference type="CDD" id="cd06845">
    <property type="entry name" value="Bcl-2_like"/>
    <property type="match status" value="1"/>
</dbReference>
<name>A0A2D3E532_CHORE</name>
<protein>
    <submittedName>
        <fullName evidence="4">Bcl-2-like protein</fullName>
    </submittedName>
</protein>
<dbReference type="EMBL" id="MF380423">
    <property type="protein sequence ID" value="ATU32596.1"/>
    <property type="molecule type" value="mRNA"/>
</dbReference>
<dbReference type="InterPro" id="IPR036834">
    <property type="entry name" value="Bcl-2-like_sf"/>
</dbReference>
<dbReference type="InterPro" id="IPR046371">
    <property type="entry name" value="Bcl-2_BH1-3"/>
</dbReference>
<dbReference type="GO" id="GO:0042981">
    <property type="term" value="P:regulation of apoptotic process"/>
    <property type="evidence" value="ECO:0007669"/>
    <property type="project" value="InterPro"/>
</dbReference>
<dbReference type="GO" id="GO:0008630">
    <property type="term" value="P:intrinsic apoptotic signaling pathway in response to DNA damage"/>
    <property type="evidence" value="ECO:0007669"/>
    <property type="project" value="TreeGrafter"/>
</dbReference>
<dbReference type="SUPFAM" id="SSF56854">
    <property type="entry name" value="Bcl-2 inhibitors of programmed cell death"/>
    <property type="match status" value="1"/>
</dbReference>
<dbReference type="GO" id="GO:0005741">
    <property type="term" value="C:mitochondrial outer membrane"/>
    <property type="evidence" value="ECO:0007669"/>
    <property type="project" value="TreeGrafter"/>
</dbReference>
<evidence type="ECO:0000256" key="1">
    <source>
        <dbReference type="ARBA" id="ARBA00009458"/>
    </source>
</evidence>
<accession>A0A2D3E532</accession>
<dbReference type="SMART" id="SM00337">
    <property type="entry name" value="BCL"/>
    <property type="match status" value="1"/>
</dbReference>
<dbReference type="PANTHER" id="PTHR11256:SF50">
    <property type="entry name" value="APOPTOSIS REGULATOR CED-9"/>
    <property type="match status" value="1"/>
</dbReference>
<dbReference type="PANTHER" id="PTHR11256">
    <property type="entry name" value="BCL-2 RELATED"/>
    <property type="match status" value="1"/>
</dbReference>